<evidence type="ECO:0000313" key="1">
    <source>
        <dbReference type="EMBL" id="GET36546.1"/>
    </source>
</evidence>
<sequence>MSDLFRSRVKQARSHYPANAAINQPAPYRQVKPANTQSPKSAPVILFEYEISAEFTRLHYNPPLWLDLHPHDFKVTLHLESPCYATDLYGVDMVEAENLLKLAIADLPPAVNDSPDCPDGTTEQLCLYFAKIKFPDPEIRIKAVKVYECPERATILRLF</sequence>
<dbReference type="AlphaFoldDB" id="A0AAV3X5L1"/>
<dbReference type="Proteomes" id="UP001050975">
    <property type="component" value="Unassembled WGS sequence"/>
</dbReference>
<dbReference type="RefSeq" id="WP_226576340.1">
    <property type="nucleotide sequence ID" value="NZ_BLAY01000014.1"/>
</dbReference>
<accession>A0AAV3X5L1</accession>
<protein>
    <submittedName>
        <fullName evidence="1">Uncharacterized protein</fullName>
    </submittedName>
</protein>
<comment type="caution">
    <text evidence="1">The sequence shown here is derived from an EMBL/GenBank/DDBJ whole genome shotgun (WGS) entry which is preliminary data.</text>
</comment>
<name>A0AAV3X5L1_9CYAN</name>
<proteinExistence type="predicted"/>
<organism evidence="1 2">
    <name type="scientific">Microseira wollei NIES-4236</name>
    <dbReference type="NCBI Taxonomy" id="2530354"/>
    <lineage>
        <taxon>Bacteria</taxon>
        <taxon>Bacillati</taxon>
        <taxon>Cyanobacteriota</taxon>
        <taxon>Cyanophyceae</taxon>
        <taxon>Oscillatoriophycideae</taxon>
        <taxon>Aerosakkonematales</taxon>
        <taxon>Aerosakkonemataceae</taxon>
        <taxon>Microseira</taxon>
    </lineage>
</organism>
<gene>
    <name evidence="1" type="ORF">MiSe_12970</name>
</gene>
<reference evidence="1" key="1">
    <citation type="submission" date="2019-10" db="EMBL/GenBank/DDBJ databases">
        <title>Draft genome sequece of Microseira wollei NIES-4236.</title>
        <authorList>
            <person name="Yamaguchi H."/>
            <person name="Suzuki S."/>
            <person name="Kawachi M."/>
        </authorList>
    </citation>
    <scope>NUCLEOTIDE SEQUENCE</scope>
    <source>
        <strain evidence="1">NIES-4236</strain>
    </source>
</reference>
<dbReference type="EMBL" id="BLAY01000014">
    <property type="protein sequence ID" value="GET36546.1"/>
    <property type="molecule type" value="Genomic_DNA"/>
</dbReference>
<dbReference type="SUPFAM" id="SSF55620">
    <property type="entry name" value="Tetrahydrobiopterin biosynthesis enzymes-like"/>
    <property type="match status" value="1"/>
</dbReference>
<keyword evidence="2" id="KW-1185">Reference proteome</keyword>
<evidence type="ECO:0000313" key="2">
    <source>
        <dbReference type="Proteomes" id="UP001050975"/>
    </source>
</evidence>